<reference evidence="1 2" key="1">
    <citation type="journal article" date="2018" name="Sci. Rep.">
        <title>Genomic signatures of local adaptation to the degree of environmental predictability in rotifers.</title>
        <authorList>
            <person name="Franch-Gras L."/>
            <person name="Hahn C."/>
            <person name="Garcia-Roger E.M."/>
            <person name="Carmona M.J."/>
            <person name="Serra M."/>
            <person name="Gomez A."/>
        </authorList>
    </citation>
    <scope>NUCLEOTIDE SEQUENCE [LARGE SCALE GENOMIC DNA]</scope>
    <source>
        <strain evidence="1">HYR1</strain>
    </source>
</reference>
<protein>
    <submittedName>
        <fullName evidence="1">Uncharacterized protein</fullName>
    </submittedName>
</protein>
<dbReference type="AlphaFoldDB" id="A0A3M7S781"/>
<dbReference type="EMBL" id="REGN01001930">
    <property type="protein sequence ID" value="RNA31539.1"/>
    <property type="molecule type" value="Genomic_DNA"/>
</dbReference>
<name>A0A3M7S781_BRAPC</name>
<evidence type="ECO:0000313" key="2">
    <source>
        <dbReference type="Proteomes" id="UP000276133"/>
    </source>
</evidence>
<keyword evidence="2" id="KW-1185">Reference proteome</keyword>
<comment type="caution">
    <text evidence="1">The sequence shown here is derived from an EMBL/GenBank/DDBJ whole genome shotgun (WGS) entry which is preliminary data.</text>
</comment>
<organism evidence="1 2">
    <name type="scientific">Brachionus plicatilis</name>
    <name type="common">Marine rotifer</name>
    <name type="synonym">Brachionus muelleri</name>
    <dbReference type="NCBI Taxonomy" id="10195"/>
    <lineage>
        <taxon>Eukaryota</taxon>
        <taxon>Metazoa</taxon>
        <taxon>Spiralia</taxon>
        <taxon>Gnathifera</taxon>
        <taxon>Rotifera</taxon>
        <taxon>Eurotatoria</taxon>
        <taxon>Monogononta</taxon>
        <taxon>Pseudotrocha</taxon>
        <taxon>Ploima</taxon>
        <taxon>Brachionidae</taxon>
        <taxon>Brachionus</taxon>
    </lineage>
</organism>
<proteinExistence type="predicted"/>
<gene>
    <name evidence="1" type="ORF">BpHYR1_033206</name>
</gene>
<evidence type="ECO:0000313" key="1">
    <source>
        <dbReference type="EMBL" id="RNA31539.1"/>
    </source>
</evidence>
<sequence>MEALENQNLNLKFNLASGYETVYSAGRSKISFSNEYSFNKTQKHSKMTSNDKEINLKFLFTCYAFLNIFKCMPRLKLRFITLRLRTYQFSLLGWQDLSKNHLGIKLPTWAKTSYSTLSDCLCLPSKKDQIFSGKI</sequence>
<accession>A0A3M7S781</accession>
<dbReference type="Proteomes" id="UP000276133">
    <property type="component" value="Unassembled WGS sequence"/>
</dbReference>